<evidence type="ECO:0000313" key="2">
    <source>
        <dbReference type="Proteomes" id="UP001362999"/>
    </source>
</evidence>
<gene>
    <name evidence="1" type="ORF">R3P38DRAFT_617520</name>
</gene>
<dbReference type="EMBL" id="JAWWNJ010000019">
    <property type="protein sequence ID" value="KAK7036176.1"/>
    <property type="molecule type" value="Genomic_DNA"/>
</dbReference>
<name>A0AAW0C931_9AGAR</name>
<protein>
    <submittedName>
        <fullName evidence="1">Uncharacterized protein</fullName>
    </submittedName>
</protein>
<comment type="caution">
    <text evidence="1">The sequence shown here is derived from an EMBL/GenBank/DDBJ whole genome shotgun (WGS) entry which is preliminary data.</text>
</comment>
<evidence type="ECO:0000313" key="1">
    <source>
        <dbReference type="EMBL" id="KAK7036176.1"/>
    </source>
</evidence>
<proteinExistence type="predicted"/>
<reference evidence="1 2" key="1">
    <citation type="journal article" date="2024" name="J Genomics">
        <title>Draft genome sequencing and assembly of Favolaschia claudopus CIRM-BRFM 2984 isolated from oak limbs.</title>
        <authorList>
            <person name="Navarro D."/>
            <person name="Drula E."/>
            <person name="Chaduli D."/>
            <person name="Cazenave R."/>
            <person name="Ahrendt S."/>
            <person name="Wang J."/>
            <person name="Lipzen A."/>
            <person name="Daum C."/>
            <person name="Barry K."/>
            <person name="Grigoriev I.V."/>
            <person name="Favel A."/>
            <person name="Rosso M.N."/>
            <person name="Martin F."/>
        </authorList>
    </citation>
    <scope>NUCLEOTIDE SEQUENCE [LARGE SCALE GENOMIC DNA]</scope>
    <source>
        <strain evidence="1 2">CIRM-BRFM 2984</strain>
    </source>
</reference>
<sequence length="180" mass="20589">MVSQNKMWRAGAMWTRRDIVPLEEEYFSEDARKMLSLGWRTCGCTRSGIGCAVCGNPLGSLFVPWPSHQESKSGLSYYYILPSAVSPPLPTNTFPAHPRLIPGPRRLRLLASSSPSLARADDIPPPLRHRRYWKWNSRLRRLRRSCMSASRAPMMQIYLEVGTDFGNNEEQDQVHAYYCV</sequence>
<keyword evidence="2" id="KW-1185">Reference proteome</keyword>
<dbReference type="AlphaFoldDB" id="A0AAW0C931"/>
<accession>A0AAW0C931</accession>
<dbReference type="Proteomes" id="UP001362999">
    <property type="component" value="Unassembled WGS sequence"/>
</dbReference>
<organism evidence="1 2">
    <name type="scientific">Favolaschia claudopus</name>
    <dbReference type="NCBI Taxonomy" id="2862362"/>
    <lineage>
        <taxon>Eukaryota</taxon>
        <taxon>Fungi</taxon>
        <taxon>Dikarya</taxon>
        <taxon>Basidiomycota</taxon>
        <taxon>Agaricomycotina</taxon>
        <taxon>Agaricomycetes</taxon>
        <taxon>Agaricomycetidae</taxon>
        <taxon>Agaricales</taxon>
        <taxon>Marasmiineae</taxon>
        <taxon>Mycenaceae</taxon>
        <taxon>Favolaschia</taxon>
    </lineage>
</organism>